<dbReference type="PANTHER" id="PTHR42709">
    <property type="entry name" value="ALKALINE PHOSPHATASE LIKE PROTEIN"/>
    <property type="match status" value="1"/>
</dbReference>
<dbReference type="EMBL" id="LVJN01000020">
    <property type="protein sequence ID" value="OSM01857.1"/>
    <property type="molecule type" value="Genomic_DNA"/>
</dbReference>
<evidence type="ECO:0000256" key="1">
    <source>
        <dbReference type="SAM" id="Phobius"/>
    </source>
</evidence>
<dbReference type="STRING" id="1434232.MAIT1_01907"/>
<reference evidence="3 4" key="1">
    <citation type="journal article" date="2016" name="BMC Genomics">
        <title>Combined genomic and structural analyses of a cultured magnetotactic bacterium reveals its niche adaptation to a dynamic environment.</title>
        <authorList>
            <person name="Araujo A.C."/>
            <person name="Morillo V."/>
            <person name="Cypriano J."/>
            <person name="Teixeira L.C."/>
            <person name="Leao P."/>
            <person name="Lyra S."/>
            <person name="Almeida L.G."/>
            <person name="Bazylinski D.A."/>
            <person name="Vasconcellos A.T."/>
            <person name="Abreu F."/>
            <person name="Lins U."/>
        </authorList>
    </citation>
    <scope>NUCLEOTIDE SEQUENCE [LARGE SCALE GENOMIC DNA]</scope>
    <source>
        <strain evidence="3 4">IT-1</strain>
    </source>
</reference>
<proteinExistence type="predicted"/>
<gene>
    <name evidence="3" type="ORF">MAIT1_01907</name>
</gene>
<accession>A0A1Y2K2H4</accession>
<comment type="caution">
    <text evidence="3">The sequence shown here is derived from an EMBL/GenBank/DDBJ whole genome shotgun (WGS) entry which is preliminary data.</text>
</comment>
<evidence type="ECO:0000259" key="2">
    <source>
        <dbReference type="Pfam" id="PF09335"/>
    </source>
</evidence>
<feature type="transmembrane region" description="Helical" evidence="1">
    <location>
        <begin position="55"/>
        <end position="82"/>
    </location>
</feature>
<dbReference type="GO" id="GO:0005886">
    <property type="term" value="C:plasma membrane"/>
    <property type="evidence" value="ECO:0007669"/>
    <property type="project" value="TreeGrafter"/>
</dbReference>
<feature type="transmembrane region" description="Helical" evidence="1">
    <location>
        <begin position="171"/>
        <end position="192"/>
    </location>
</feature>
<name>A0A1Y2K2H4_9PROT</name>
<organism evidence="3 4">
    <name type="scientific">Magnetofaba australis IT-1</name>
    <dbReference type="NCBI Taxonomy" id="1434232"/>
    <lineage>
        <taxon>Bacteria</taxon>
        <taxon>Pseudomonadati</taxon>
        <taxon>Pseudomonadota</taxon>
        <taxon>Magnetococcia</taxon>
        <taxon>Magnetococcales</taxon>
        <taxon>Magnetococcaceae</taxon>
        <taxon>Magnetofaba</taxon>
    </lineage>
</organism>
<dbReference type="Proteomes" id="UP000194003">
    <property type="component" value="Unassembled WGS sequence"/>
</dbReference>
<dbReference type="RefSeq" id="WP_241893488.1">
    <property type="nucleotide sequence ID" value="NZ_LVJN01000020.1"/>
</dbReference>
<dbReference type="InterPro" id="IPR051311">
    <property type="entry name" value="DedA_domain"/>
</dbReference>
<evidence type="ECO:0000313" key="4">
    <source>
        <dbReference type="Proteomes" id="UP000194003"/>
    </source>
</evidence>
<keyword evidence="1" id="KW-0812">Transmembrane</keyword>
<feature type="domain" description="VTT" evidence="2">
    <location>
        <begin position="35"/>
        <end position="154"/>
    </location>
</feature>
<dbReference type="AlphaFoldDB" id="A0A1Y2K2H4"/>
<evidence type="ECO:0000313" key="3">
    <source>
        <dbReference type="EMBL" id="OSM01857.1"/>
    </source>
</evidence>
<dbReference type="Pfam" id="PF09335">
    <property type="entry name" value="VTT_dom"/>
    <property type="match status" value="1"/>
</dbReference>
<keyword evidence="4" id="KW-1185">Reference proteome</keyword>
<feature type="transmembrane region" description="Helical" evidence="1">
    <location>
        <begin position="135"/>
        <end position="159"/>
    </location>
</feature>
<dbReference type="PANTHER" id="PTHR42709:SF11">
    <property type="entry name" value="DEDA FAMILY PROTEIN"/>
    <property type="match status" value="1"/>
</dbReference>
<keyword evidence="1" id="KW-1133">Transmembrane helix</keyword>
<dbReference type="InterPro" id="IPR032816">
    <property type="entry name" value="VTT_dom"/>
</dbReference>
<keyword evidence="1" id="KW-0472">Membrane</keyword>
<feature type="transmembrane region" description="Helical" evidence="1">
    <location>
        <begin position="94"/>
        <end position="115"/>
    </location>
</feature>
<sequence>MMRKLYDWTMHWAAHPNAKTALFLVAVAESSFFPIPPDLLLMAMTLAAPPQGLRYAAICTAGSVLGGALGYLIGVYGWAAIGEPIIQFYGKMDAYNQLVALFDEHGAWVVAIAGFSPIPYKLFTITAGALHADFAMFMAMSLFSRGARFFLVAGVLKWGGDRLRAMVEKHLDLLTIVIVVAVVGVVVIMKWLA</sequence>
<protein>
    <submittedName>
        <fullName evidence="3">Putative DedA family protein</fullName>
    </submittedName>
</protein>